<dbReference type="CDD" id="cd02205">
    <property type="entry name" value="CBS_pair_SF"/>
    <property type="match status" value="1"/>
</dbReference>
<dbReference type="PROSITE" id="PS51371">
    <property type="entry name" value="CBS"/>
    <property type="match status" value="2"/>
</dbReference>
<dbReference type="AlphaFoldDB" id="M1PQW3"/>
<protein>
    <submittedName>
        <fullName evidence="3">CBS domain containing membrane protein</fullName>
    </submittedName>
</protein>
<organism evidence="3">
    <name type="scientific">uncultured organism</name>
    <dbReference type="NCBI Taxonomy" id="155900"/>
    <lineage>
        <taxon>unclassified sequences</taxon>
        <taxon>environmental samples</taxon>
    </lineage>
</organism>
<sequence>MAIVKNYMMRSLNSVSYEDSIEDAIIYMHKTEMPILPVVDEENHFVGTIYSKIILKNIIPEQYGFINSQRILYDRNQAAENLSEIKYRRVEEYMITNTDTVLETDNMDKIADIMLNNKESYLFVTNDEGYLRGYISRGDLLYYLLCSEGECDY</sequence>
<evidence type="ECO:0000259" key="2">
    <source>
        <dbReference type="PROSITE" id="PS51371"/>
    </source>
</evidence>
<proteinExistence type="predicted"/>
<evidence type="ECO:0000256" key="1">
    <source>
        <dbReference type="ARBA" id="ARBA00023122"/>
    </source>
</evidence>
<dbReference type="Pfam" id="PF00571">
    <property type="entry name" value="CBS"/>
    <property type="match status" value="2"/>
</dbReference>
<dbReference type="PANTHER" id="PTHR43080:SF2">
    <property type="entry name" value="CBS DOMAIN-CONTAINING PROTEIN"/>
    <property type="match status" value="1"/>
</dbReference>
<feature type="domain" description="CBS" evidence="2">
    <location>
        <begin position="8"/>
        <end position="68"/>
    </location>
</feature>
<dbReference type="InterPro" id="IPR000644">
    <property type="entry name" value="CBS_dom"/>
</dbReference>
<dbReference type="EMBL" id="JX684099">
    <property type="protein sequence ID" value="AGF93590.1"/>
    <property type="molecule type" value="Genomic_DNA"/>
</dbReference>
<gene>
    <name evidence="3" type="ORF">FLSS-13_0020</name>
</gene>
<dbReference type="InterPro" id="IPR046342">
    <property type="entry name" value="CBS_dom_sf"/>
</dbReference>
<dbReference type="SMART" id="SM00116">
    <property type="entry name" value="CBS"/>
    <property type="match status" value="2"/>
</dbReference>
<keyword evidence="1" id="KW-0129">CBS domain</keyword>
<dbReference type="Gene3D" id="3.10.580.10">
    <property type="entry name" value="CBS-domain"/>
    <property type="match status" value="1"/>
</dbReference>
<reference evidence="3" key="1">
    <citation type="journal article" date="2013" name="Syst. Appl. Microbiol.">
        <title>New insights into the archaeal diversity of a hypersaline microbial mat obtained by a metagenomic approach.</title>
        <authorList>
            <person name="Lopez-Lopez A."/>
            <person name="Richter M."/>
            <person name="Pena A."/>
            <person name="Tamames J."/>
            <person name="Rossello-Mora R."/>
        </authorList>
    </citation>
    <scope>NUCLEOTIDE SEQUENCE</scope>
</reference>
<evidence type="ECO:0000313" key="3">
    <source>
        <dbReference type="EMBL" id="AGF93590.1"/>
    </source>
</evidence>
<dbReference type="SUPFAM" id="SSF54631">
    <property type="entry name" value="CBS-domain pair"/>
    <property type="match status" value="1"/>
</dbReference>
<dbReference type="PANTHER" id="PTHR43080">
    <property type="entry name" value="CBS DOMAIN-CONTAINING PROTEIN CBSX3, MITOCHONDRIAL"/>
    <property type="match status" value="1"/>
</dbReference>
<dbReference type="InterPro" id="IPR051257">
    <property type="entry name" value="Diverse_CBS-Domain"/>
</dbReference>
<name>M1PQW3_9ZZZZ</name>
<feature type="domain" description="CBS" evidence="2">
    <location>
        <begin position="94"/>
        <end position="153"/>
    </location>
</feature>
<accession>M1PQW3</accession>